<gene>
    <name evidence="3" type="ORF">FB564_0911</name>
    <name evidence="2" type="ORF">Sar04_08300</name>
</gene>
<keyword evidence="5" id="KW-1185">Reference proteome</keyword>
<evidence type="ECO:0000313" key="3">
    <source>
        <dbReference type="EMBL" id="TQL35842.1"/>
    </source>
</evidence>
<dbReference type="Proteomes" id="UP000677457">
    <property type="component" value="Unassembled WGS sequence"/>
</dbReference>
<reference evidence="3 4" key="1">
    <citation type="submission" date="2019-06" db="EMBL/GenBank/DDBJ databases">
        <title>Sequencing the genomes of 1000 actinobacteria strains.</title>
        <authorList>
            <person name="Klenk H.-P."/>
        </authorList>
    </citation>
    <scope>NUCLEOTIDE SEQUENCE [LARGE SCALE GENOMIC DNA]</scope>
    <source>
        <strain evidence="3 4">DSM 44819</strain>
    </source>
</reference>
<name>A0A542XJ25_SALAC</name>
<dbReference type="EMBL" id="BOQM01000006">
    <property type="protein sequence ID" value="GIM82653.1"/>
    <property type="molecule type" value="Genomic_DNA"/>
</dbReference>
<dbReference type="Gene3D" id="6.10.250.660">
    <property type="match status" value="1"/>
</dbReference>
<comment type="caution">
    <text evidence="3">The sequence shown here is derived from an EMBL/GenBank/DDBJ whole genome shotgun (WGS) entry which is preliminary data.</text>
</comment>
<reference evidence="2 5" key="2">
    <citation type="submission" date="2021-03" db="EMBL/GenBank/DDBJ databases">
        <title>Whole genome shotgun sequence of Salinispora arenicola NBRC 105043.</title>
        <authorList>
            <person name="Komaki H."/>
            <person name="Tamura T."/>
        </authorList>
    </citation>
    <scope>NUCLEOTIDE SEQUENCE [LARGE SCALE GENOMIC DNA]</scope>
    <source>
        <strain evidence="2 5">NBRC 105043</strain>
    </source>
</reference>
<feature type="compositionally biased region" description="Basic and acidic residues" evidence="1">
    <location>
        <begin position="37"/>
        <end position="46"/>
    </location>
</feature>
<evidence type="ECO:0000313" key="2">
    <source>
        <dbReference type="EMBL" id="GIM82653.1"/>
    </source>
</evidence>
<accession>A0A542XJ25</accession>
<dbReference type="AlphaFoldDB" id="A0A542XJ25"/>
<evidence type="ECO:0000256" key="1">
    <source>
        <dbReference type="SAM" id="MobiDB-lite"/>
    </source>
</evidence>
<proteinExistence type="predicted"/>
<organism evidence="3 4">
    <name type="scientific">Salinispora arenicola</name>
    <dbReference type="NCBI Taxonomy" id="168697"/>
    <lineage>
        <taxon>Bacteria</taxon>
        <taxon>Bacillati</taxon>
        <taxon>Actinomycetota</taxon>
        <taxon>Actinomycetes</taxon>
        <taxon>Micromonosporales</taxon>
        <taxon>Micromonosporaceae</taxon>
        <taxon>Salinispora</taxon>
    </lineage>
</organism>
<sequence>MRNPFRRFRRWKNRPAPRHPTVRGSALISGNVGHHAVDTSDADGHRQAVGNAGGHYRSAARGPLSPGQVRGRQFTPARRGVDATEVELFLSRVADDLAALHAELGRTRDENVRIKRALRDWQSRFTPGVRV</sequence>
<evidence type="ECO:0000313" key="4">
    <source>
        <dbReference type="Proteomes" id="UP000315983"/>
    </source>
</evidence>
<evidence type="ECO:0000313" key="5">
    <source>
        <dbReference type="Proteomes" id="UP000677457"/>
    </source>
</evidence>
<dbReference type="NCBIfam" id="TIGR03544">
    <property type="entry name" value="DivI1A_domain"/>
    <property type="match status" value="1"/>
</dbReference>
<feature type="region of interest" description="Disordered" evidence="1">
    <location>
        <begin position="37"/>
        <end position="76"/>
    </location>
</feature>
<dbReference type="EMBL" id="VFOL01000001">
    <property type="protein sequence ID" value="TQL35842.1"/>
    <property type="molecule type" value="Genomic_DNA"/>
</dbReference>
<protein>
    <submittedName>
        <fullName evidence="3">DivIVA domain-containing protein</fullName>
    </submittedName>
</protein>
<dbReference type="InterPro" id="IPR019933">
    <property type="entry name" value="DivIVA_domain"/>
</dbReference>
<dbReference type="Proteomes" id="UP000315983">
    <property type="component" value="Unassembled WGS sequence"/>
</dbReference>